<feature type="compositionally biased region" description="Low complexity" evidence="1">
    <location>
        <begin position="309"/>
        <end position="323"/>
    </location>
</feature>
<feature type="region of interest" description="Disordered" evidence="1">
    <location>
        <begin position="131"/>
        <end position="259"/>
    </location>
</feature>
<proteinExistence type="predicted"/>
<evidence type="ECO:0008006" key="4">
    <source>
        <dbReference type="Google" id="ProtNLM"/>
    </source>
</evidence>
<feature type="compositionally biased region" description="Low complexity" evidence="1">
    <location>
        <begin position="227"/>
        <end position="247"/>
    </location>
</feature>
<feature type="compositionally biased region" description="Acidic residues" evidence="1">
    <location>
        <begin position="484"/>
        <end position="495"/>
    </location>
</feature>
<protein>
    <recommendedName>
        <fullName evidence="4">Tymo-45kd-70kd multi-domain protein</fullName>
    </recommendedName>
</protein>
<feature type="region of interest" description="Disordered" evidence="1">
    <location>
        <begin position="54"/>
        <end position="115"/>
    </location>
</feature>
<dbReference type="Proteomes" id="UP001521222">
    <property type="component" value="Unassembled WGS sequence"/>
</dbReference>
<reference evidence="2 3" key="1">
    <citation type="submission" date="2024-02" db="EMBL/GenBank/DDBJ databases">
        <title>De novo assembly and annotation of 12 fungi associated with fruit tree decline syndrome in Ontario, Canada.</title>
        <authorList>
            <person name="Sulman M."/>
            <person name="Ellouze W."/>
            <person name="Ilyukhin E."/>
        </authorList>
    </citation>
    <scope>NUCLEOTIDE SEQUENCE [LARGE SCALE GENOMIC DNA]</scope>
    <source>
        <strain evidence="2 3">M97-236</strain>
    </source>
</reference>
<feature type="region of interest" description="Disordered" evidence="1">
    <location>
        <begin position="425"/>
        <end position="495"/>
    </location>
</feature>
<feature type="compositionally biased region" description="Basic and acidic residues" evidence="1">
    <location>
        <begin position="54"/>
        <end position="65"/>
    </location>
</feature>
<feature type="compositionally biased region" description="Basic and acidic residues" evidence="1">
    <location>
        <begin position="131"/>
        <end position="166"/>
    </location>
</feature>
<evidence type="ECO:0000256" key="1">
    <source>
        <dbReference type="SAM" id="MobiDB-lite"/>
    </source>
</evidence>
<feature type="compositionally biased region" description="Basic residues" evidence="1">
    <location>
        <begin position="186"/>
        <end position="198"/>
    </location>
</feature>
<feature type="compositionally biased region" description="Basic residues" evidence="1">
    <location>
        <begin position="103"/>
        <end position="112"/>
    </location>
</feature>
<organism evidence="2 3">
    <name type="scientific">Nothophoma quercina</name>
    <dbReference type="NCBI Taxonomy" id="749835"/>
    <lineage>
        <taxon>Eukaryota</taxon>
        <taxon>Fungi</taxon>
        <taxon>Dikarya</taxon>
        <taxon>Ascomycota</taxon>
        <taxon>Pezizomycotina</taxon>
        <taxon>Dothideomycetes</taxon>
        <taxon>Pleosporomycetidae</taxon>
        <taxon>Pleosporales</taxon>
        <taxon>Pleosporineae</taxon>
        <taxon>Didymellaceae</taxon>
        <taxon>Nothophoma</taxon>
    </lineage>
</organism>
<accession>A0ABR3RGA5</accession>
<comment type="caution">
    <text evidence="2">The sequence shown here is derived from an EMBL/GenBank/DDBJ whole genome shotgun (WGS) entry which is preliminary data.</text>
</comment>
<feature type="region of interest" description="Disordered" evidence="1">
    <location>
        <begin position="278"/>
        <end position="343"/>
    </location>
</feature>
<keyword evidence="3" id="KW-1185">Reference proteome</keyword>
<evidence type="ECO:0000313" key="3">
    <source>
        <dbReference type="Proteomes" id="UP001521222"/>
    </source>
</evidence>
<feature type="compositionally biased region" description="Basic and acidic residues" evidence="1">
    <location>
        <begin position="425"/>
        <end position="465"/>
    </location>
</feature>
<feature type="compositionally biased region" description="Low complexity" evidence="1">
    <location>
        <begin position="71"/>
        <end position="82"/>
    </location>
</feature>
<dbReference type="EMBL" id="JAKIXB020000012">
    <property type="protein sequence ID" value="KAL1603397.1"/>
    <property type="molecule type" value="Genomic_DNA"/>
</dbReference>
<gene>
    <name evidence="2" type="ORF">SLS59_004494</name>
</gene>
<name>A0ABR3RGA5_9PLEO</name>
<sequence length="495" mass="54914">MHLHAAPNLAAEVPGFSREQLDRLARSVEARRQQLEEDINAYIARKQDELRQYESELVEQHRSMERDEDPAAASRRSSADSAGRVEDVAQPHTPHALPDEQKKQKKHGRVHKREKELYGLVTPVFLPLLDARESTSPEKKESRARPENAESSKEARKPPKENKDPGSDMTGETPVKERSVSDPVKKSRRSSIKKKSALRHSSTPRNRKRVSLVIDDQVVLPSDMIQEPALTSPSSETTSATASTASLDEMIDPRLTSPDAPVYIEHHDAVHHSLPLTMQQQPKTSPIKASAPPFSNSNSNPPPVMTEATHSPPTSPSIRSPTTPFAPPSYATRSFLDPPPEHMHIEDIPVIAGPEPIFPDETDVEDQIASTAATEENFQTYVGGISGSGVDDVNQVGSVGYPSSLGASYLESYMQGRPLSVRMVAAEREGDEGEVRRLRGLEERRRKKEADEKREKEKEREKEKIEDDDEWGLEGGHADGKDAGDDDFMGSMDDF</sequence>
<feature type="compositionally biased region" description="Basic and acidic residues" evidence="1">
    <location>
        <begin position="174"/>
        <end position="185"/>
    </location>
</feature>
<evidence type="ECO:0000313" key="2">
    <source>
        <dbReference type="EMBL" id="KAL1603397.1"/>
    </source>
</evidence>